<dbReference type="InterPro" id="IPR006224">
    <property type="entry name" value="PsdUridine_synth_RluA-like_CS"/>
</dbReference>
<evidence type="ECO:0000256" key="8">
    <source>
        <dbReference type="ARBA" id="ARBA00041975"/>
    </source>
</evidence>
<sequence length="302" mass="34133">MKKDENLNRYPLKSLEIIYRDKELVVVNKPAGLLVHRSAMDRHETQFALQMTREQVGGRVFPVHRLDRPTSGLLVFALNRHGARELSRQFENKQVKKVYLAVVRGYLQGAGTIDHGLENIKKGKIKTKVTCDTIPPLHGNGFEGATTVQGQVSQGKEQKKDRTALPCSKQAAITDYVNLATVELPVRVDKYPTSRYSLVALYPGTGRRHQLRRHMKHISHPIVGDTIYGKSRHNDFFKHTLHCKGLLLCAVNISFVHPVTGTKINLWARPDDRFQGVLDRLGWKDALANFKKNANNLSQAPH</sequence>
<comment type="catalytic activity">
    <reaction evidence="3">
        <text>uridine(65) in tRNA = pseudouridine(65) in tRNA</text>
        <dbReference type="Rhea" id="RHEA:42536"/>
        <dbReference type="Rhea" id="RHEA-COMP:10103"/>
        <dbReference type="Rhea" id="RHEA-COMP:10104"/>
        <dbReference type="ChEBI" id="CHEBI:65314"/>
        <dbReference type="ChEBI" id="CHEBI:65315"/>
        <dbReference type="EC" id="5.4.99.26"/>
    </reaction>
</comment>
<evidence type="ECO:0000256" key="9">
    <source>
        <dbReference type="ARBA" id="ARBA00043049"/>
    </source>
</evidence>
<dbReference type="PROSITE" id="PS01129">
    <property type="entry name" value="PSI_RLU"/>
    <property type="match status" value="1"/>
</dbReference>
<keyword evidence="2" id="KW-0413">Isomerase</keyword>
<evidence type="ECO:0000256" key="6">
    <source>
        <dbReference type="ARBA" id="ARBA00040675"/>
    </source>
</evidence>
<dbReference type="Gene3D" id="3.30.2350.10">
    <property type="entry name" value="Pseudouridine synthase"/>
    <property type="match status" value="1"/>
</dbReference>
<dbReference type="STRING" id="1121400.SAMN02746065_107144"/>
<gene>
    <name evidence="11" type="ORF">SAMN02746065_107144</name>
</gene>
<evidence type="ECO:0000313" key="12">
    <source>
        <dbReference type="Proteomes" id="UP000192418"/>
    </source>
</evidence>
<dbReference type="AlphaFoldDB" id="A0A1W2B8S8"/>
<evidence type="ECO:0000259" key="10">
    <source>
        <dbReference type="Pfam" id="PF00849"/>
    </source>
</evidence>
<name>A0A1W2B8S8_9BACT</name>
<reference evidence="11 12" key="1">
    <citation type="submission" date="2017-04" db="EMBL/GenBank/DDBJ databases">
        <authorList>
            <person name="Afonso C.L."/>
            <person name="Miller P.J."/>
            <person name="Scott M.A."/>
            <person name="Spackman E."/>
            <person name="Goraichik I."/>
            <person name="Dimitrov K.M."/>
            <person name="Suarez D.L."/>
            <person name="Swayne D.E."/>
        </authorList>
    </citation>
    <scope>NUCLEOTIDE SEQUENCE [LARGE SCALE GENOMIC DNA]</scope>
    <source>
        <strain evidence="11 12">DSM 3385</strain>
    </source>
</reference>
<evidence type="ECO:0000256" key="1">
    <source>
        <dbReference type="ARBA" id="ARBA00022694"/>
    </source>
</evidence>
<dbReference type="InterPro" id="IPR006145">
    <property type="entry name" value="PsdUridine_synth_RsuA/RluA"/>
</dbReference>
<comment type="function">
    <text evidence="4">Responsible for synthesis of pseudouridine from uracil-65 in transfer RNAs.</text>
</comment>
<protein>
    <recommendedName>
        <fullName evidence="6">tRNA pseudouridine synthase C</fullName>
        <ecNumber evidence="5">5.4.99.26</ecNumber>
    </recommendedName>
    <alternativeName>
        <fullName evidence="8">tRNA pseudouridine(65) synthase</fullName>
    </alternativeName>
    <alternativeName>
        <fullName evidence="9">tRNA pseudouridylate synthase C</fullName>
    </alternativeName>
    <alternativeName>
        <fullName evidence="7">tRNA-uridine isomerase C</fullName>
    </alternativeName>
</protein>
<dbReference type="Pfam" id="PF00849">
    <property type="entry name" value="PseudoU_synth_2"/>
    <property type="match status" value="1"/>
</dbReference>
<evidence type="ECO:0000256" key="4">
    <source>
        <dbReference type="ARBA" id="ARBA00037670"/>
    </source>
</evidence>
<dbReference type="InterPro" id="IPR050188">
    <property type="entry name" value="RluA_PseudoU_synthase"/>
</dbReference>
<proteinExistence type="predicted"/>
<accession>A0A1W2B8S8</accession>
<dbReference type="InterPro" id="IPR020103">
    <property type="entry name" value="PsdUridine_synth_cat_dom_sf"/>
</dbReference>
<evidence type="ECO:0000256" key="7">
    <source>
        <dbReference type="ARBA" id="ARBA00041803"/>
    </source>
</evidence>
<dbReference type="GO" id="GO:0003723">
    <property type="term" value="F:RNA binding"/>
    <property type="evidence" value="ECO:0007669"/>
    <property type="project" value="InterPro"/>
</dbReference>
<dbReference type="RefSeq" id="WP_232367090.1">
    <property type="nucleotide sequence ID" value="NZ_FWXY01000007.1"/>
</dbReference>
<organism evidence="11 12">
    <name type="scientific">Desulfocicer vacuolatum DSM 3385</name>
    <dbReference type="NCBI Taxonomy" id="1121400"/>
    <lineage>
        <taxon>Bacteria</taxon>
        <taxon>Pseudomonadati</taxon>
        <taxon>Thermodesulfobacteriota</taxon>
        <taxon>Desulfobacteria</taxon>
        <taxon>Desulfobacterales</taxon>
        <taxon>Desulfobacteraceae</taxon>
        <taxon>Desulfocicer</taxon>
    </lineage>
</organism>
<evidence type="ECO:0000256" key="2">
    <source>
        <dbReference type="ARBA" id="ARBA00023235"/>
    </source>
</evidence>
<dbReference type="EMBL" id="FWXY01000007">
    <property type="protein sequence ID" value="SMC69423.1"/>
    <property type="molecule type" value="Genomic_DNA"/>
</dbReference>
<dbReference type="GO" id="GO:0000455">
    <property type="term" value="P:enzyme-directed rRNA pseudouridine synthesis"/>
    <property type="evidence" value="ECO:0007669"/>
    <property type="project" value="TreeGrafter"/>
</dbReference>
<keyword evidence="1" id="KW-0819">tRNA processing</keyword>
<feature type="domain" description="Pseudouridine synthase RsuA/RluA-like" evidence="10">
    <location>
        <begin position="24"/>
        <end position="217"/>
    </location>
</feature>
<dbReference type="EC" id="5.4.99.26" evidence="5"/>
<dbReference type="GO" id="GO:0008033">
    <property type="term" value="P:tRNA processing"/>
    <property type="evidence" value="ECO:0007669"/>
    <property type="project" value="UniProtKB-KW"/>
</dbReference>
<dbReference type="Proteomes" id="UP000192418">
    <property type="component" value="Unassembled WGS sequence"/>
</dbReference>
<dbReference type="PANTHER" id="PTHR21600:SF56">
    <property type="entry name" value="TRNA PSEUDOURIDINE SYNTHASE C"/>
    <property type="match status" value="1"/>
</dbReference>
<dbReference type="PANTHER" id="PTHR21600">
    <property type="entry name" value="MITOCHONDRIAL RNA PSEUDOURIDINE SYNTHASE"/>
    <property type="match status" value="1"/>
</dbReference>
<evidence type="ECO:0000256" key="5">
    <source>
        <dbReference type="ARBA" id="ARBA00038943"/>
    </source>
</evidence>
<evidence type="ECO:0000313" key="11">
    <source>
        <dbReference type="EMBL" id="SMC69423.1"/>
    </source>
</evidence>
<dbReference type="SUPFAM" id="SSF55120">
    <property type="entry name" value="Pseudouridine synthase"/>
    <property type="match status" value="1"/>
</dbReference>
<keyword evidence="12" id="KW-1185">Reference proteome</keyword>
<dbReference type="GO" id="GO:0160149">
    <property type="term" value="F:tRNA pseudouridine(65) synthase activity"/>
    <property type="evidence" value="ECO:0007669"/>
    <property type="project" value="UniProtKB-EC"/>
</dbReference>
<evidence type="ECO:0000256" key="3">
    <source>
        <dbReference type="ARBA" id="ARBA00036607"/>
    </source>
</evidence>